<gene>
    <name evidence="1" type="ORF">SAMN05421647_104100</name>
</gene>
<reference evidence="1 2" key="1">
    <citation type="submission" date="2017-01" db="EMBL/GenBank/DDBJ databases">
        <authorList>
            <person name="Mah S.A."/>
            <person name="Swanson W.J."/>
            <person name="Moy G.W."/>
            <person name="Vacquier V.D."/>
        </authorList>
    </citation>
    <scope>NUCLEOTIDE SEQUENCE [LARGE SCALE GENOMIC DNA]</scope>
    <source>
        <strain evidence="1 2">DSM 7027</strain>
    </source>
</reference>
<accession>A0A1N6S916</accession>
<protein>
    <submittedName>
        <fullName evidence="1">Uncharacterized protein</fullName>
    </submittedName>
</protein>
<dbReference type="AlphaFoldDB" id="A0A1N6S916"/>
<dbReference type="RefSeq" id="WP_076462721.1">
    <property type="nucleotide sequence ID" value="NZ_FTMN01000004.1"/>
</dbReference>
<organism evidence="1 2">
    <name type="scientific">Marinobacterium stanieri</name>
    <dbReference type="NCBI Taxonomy" id="49186"/>
    <lineage>
        <taxon>Bacteria</taxon>
        <taxon>Pseudomonadati</taxon>
        <taxon>Pseudomonadota</taxon>
        <taxon>Gammaproteobacteria</taxon>
        <taxon>Oceanospirillales</taxon>
        <taxon>Oceanospirillaceae</taxon>
        <taxon>Marinobacterium</taxon>
    </lineage>
</organism>
<evidence type="ECO:0000313" key="1">
    <source>
        <dbReference type="EMBL" id="SIQ37436.1"/>
    </source>
</evidence>
<dbReference type="Proteomes" id="UP000186895">
    <property type="component" value="Unassembled WGS sequence"/>
</dbReference>
<name>A0A1N6S916_9GAMM</name>
<proteinExistence type="predicted"/>
<evidence type="ECO:0000313" key="2">
    <source>
        <dbReference type="Proteomes" id="UP000186895"/>
    </source>
</evidence>
<keyword evidence="2" id="KW-1185">Reference proteome</keyword>
<dbReference type="EMBL" id="FTMN01000004">
    <property type="protein sequence ID" value="SIQ37436.1"/>
    <property type="molecule type" value="Genomic_DNA"/>
</dbReference>
<sequence length="69" mass="7264">MSNSNESLSTVELARLSGVDDAVALAKIERAEHVAEMLNAAGSWVKQVVVSAAGSVSHAVHNVFTRHAH</sequence>